<comment type="caution">
    <text evidence="2">The sequence shown here is derived from an EMBL/GenBank/DDBJ whole genome shotgun (WGS) entry which is preliminary data.</text>
</comment>
<organism evidence="2 3">
    <name type="scientific">Rhypophila decipiens</name>
    <dbReference type="NCBI Taxonomy" id="261697"/>
    <lineage>
        <taxon>Eukaryota</taxon>
        <taxon>Fungi</taxon>
        <taxon>Dikarya</taxon>
        <taxon>Ascomycota</taxon>
        <taxon>Pezizomycotina</taxon>
        <taxon>Sordariomycetes</taxon>
        <taxon>Sordariomycetidae</taxon>
        <taxon>Sordariales</taxon>
        <taxon>Naviculisporaceae</taxon>
        <taxon>Rhypophila</taxon>
    </lineage>
</organism>
<dbReference type="Gene3D" id="2.40.70.10">
    <property type="entry name" value="Acid Proteases"/>
    <property type="match status" value="1"/>
</dbReference>
<evidence type="ECO:0000313" key="2">
    <source>
        <dbReference type="EMBL" id="KAK4205850.1"/>
    </source>
</evidence>
<evidence type="ECO:0000256" key="1">
    <source>
        <dbReference type="SAM" id="MobiDB-lite"/>
    </source>
</evidence>
<name>A0AAN6XUM2_9PEZI</name>
<reference evidence="2" key="1">
    <citation type="journal article" date="2023" name="Mol. Phylogenet. Evol.">
        <title>Genome-scale phylogeny and comparative genomics of the fungal order Sordariales.</title>
        <authorList>
            <person name="Hensen N."/>
            <person name="Bonometti L."/>
            <person name="Westerberg I."/>
            <person name="Brannstrom I.O."/>
            <person name="Guillou S."/>
            <person name="Cros-Aarteil S."/>
            <person name="Calhoun S."/>
            <person name="Haridas S."/>
            <person name="Kuo A."/>
            <person name="Mondo S."/>
            <person name="Pangilinan J."/>
            <person name="Riley R."/>
            <person name="LaButti K."/>
            <person name="Andreopoulos B."/>
            <person name="Lipzen A."/>
            <person name="Chen C."/>
            <person name="Yan M."/>
            <person name="Daum C."/>
            <person name="Ng V."/>
            <person name="Clum A."/>
            <person name="Steindorff A."/>
            <person name="Ohm R.A."/>
            <person name="Martin F."/>
            <person name="Silar P."/>
            <person name="Natvig D.O."/>
            <person name="Lalanne C."/>
            <person name="Gautier V."/>
            <person name="Ament-Velasquez S.L."/>
            <person name="Kruys A."/>
            <person name="Hutchinson M.I."/>
            <person name="Powell A.J."/>
            <person name="Barry K."/>
            <person name="Miller A.N."/>
            <person name="Grigoriev I.V."/>
            <person name="Debuchy R."/>
            <person name="Gladieux P."/>
            <person name="Hiltunen Thoren M."/>
            <person name="Johannesson H."/>
        </authorList>
    </citation>
    <scope>NUCLEOTIDE SEQUENCE</scope>
    <source>
        <strain evidence="2">PSN293</strain>
    </source>
</reference>
<sequence>MNIPIFPLAVRKPLFLADGLFSKWVTHYAELGLRTGHHREVIQLFVTELAQEHPIVLGTPWLEEHNPDINWVTFELAFRETCEGLCFPRGLPYRLRLAPKATPQRQHLIEATLSGSKPVKSRATTVEEVPDEGEPWQRTKDIDGLKRLQRERQTRQRRERRQRERMRLVKERATTSGPRWTMAPPESRAYVIPNQPDTVRMPAQRRGGSRATDP</sequence>
<reference evidence="2" key="2">
    <citation type="submission" date="2023-05" db="EMBL/GenBank/DDBJ databases">
        <authorList>
            <consortium name="Lawrence Berkeley National Laboratory"/>
            <person name="Steindorff A."/>
            <person name="Hensen N."/>
            <person name="Bonometti L."/>
            <person name="Westerberg I."/>
            <person name="Brannstrom I.O."/>
            <person name="Guillou S."/>
            <person name="Cros-Aarteil S."/>
            <person name="Calhoun S."/>
            <person name="Haridas S."/>
            <person name="Kuo A."/>
            <person name="Mondo S."/>
            <person name="Pangilinan J."/>
            <person name="Riley R."/>
            <person name="Labutti K."/>
            <person name="Andreopoulos B."/>
            <person name="Lipzen A."/>
            <person name="Chen C."/>
            <person name="Yanf M."/>
            <person name="Daum C."/>
            <person name="Ng V."/>
            <person name="Clum A."/>
            <person name="Ohm R."/>
            <person name="Martin F."/>
            <person name="Silar P."/>
            <person name="Natvig D."/>
            <person name="Lalanne C."/>
            <person name="Gautier V."/>
            <person name="Ament-Velasquez S.L."/>
            <person name="Kruys A."/>
            <person name="Hutchinson M.I."/>
            <person name="Powell A.J."/>
            <person name="Barry K."/>
            <person name="Miller A.N."/>
            <person name="Grigoriev I.V."/>
            <person name="Debuchy R."/>
            <person name="Gladieux P."/>
            <person name="Thoren M.H."/>
            <person name="Johannesson H."/>
        </authorList>
    </citation>
    <scope>NUCLEOTIDE SEQUENCE</scope>
    <source>
        <strain evidence="2">PSN293</strain>
    </source>
</reference>
<dbReference type="CDD" id="cd00303">
    <property type="entry name" value="retropepsin_like"/>
    <property type="match status" value="1"/>
</dbReference>
<protein>
    <submittedName>
        <fullName evidence="2">Uncharacterized protein</fullName>
    </submittedName>
</protein>
<feature type="region of interest" description="Disordered" evidence="1">
    <location>
        <begin position="114"/>
        <end position="214"/>
    </location>
</feature>
<gene>
    <name evidence="2" type="ORF">QBC37DRAFT_381702</name>
</gene>
<dbReference type="InterPro" id="IPR021109">
    <property type="entry name" value="Peptidase_aspartic_dom_sf"/>
</dbReference>
<feature type="non-terminal residue" evidence="2">
    <location>
        <position position="214"/>
    </location>
</feature>
<keyword evidence="3" id="KW-1185">Reference proteome</keyword>
<dbReference type="EMBL" id="MU858737">
    <property type="protein sequence ID" value="KAK4205850.1"/>
    <property type="molecule type" value="Genomic_DNA"/>
</dbReference>
<feature type="compositionally biased region" description="Basic and acidic residues" evidence="1">
    <location>
        <begin position="135"/>
        <end position="173"/>
    </location>
</feature>
<evidence type="ECO:0000313" key="3">
    <source>
        <dbReference type="Proteomes" id="UP001301769"/>
    </source>
</evidence>
<dbReference type="Proteomes" id="UP001301769">
    <property type="component" value="Unassembled WGS sequence"/>
</dbReference>
<proteinExistence type="predicted"/>
<accession>A0AAN6XUM2</accession>
<dbReference type="AlphaFoldDB" id="A0AAN6XUM2"/>